<dbReference type="AlphaFoldDB" id="E7GGD7"/>
<evidence type="ECO:0000313" key="1">
    <source>
        <dbReference type="EMBL" id="EFW02905.1"/>
    </source>
</evidence>
<evidence type="ECO:0000313" key="2">
    <source>
        <dbReference type="Proteomes" id="UP000003157"/>
    </source>
</evidence>
<dbReference type="EMBL" id="ADKX01000065">
    <property type="protein sequence ID" value="EFW02905.1"/>
    <property type="molecule type" value="Genomic_DNA"/>
</dbReference>
<keyword evidence="2" id="KW-1185">Reference proteome</keyword>
<accession>E7GGD7</accession>
<dbReference type="Proteomes" id="UP000003157">
    <property type="component" value="Unassembled WGS sequence"/>
</dbReference>
<sequence>MHNAVKRRREIHNNEFYFFSFMERKSKEIVSKERSFSIFNNIKSFTSDRINDIESISSFIGSCLEFINGDNRGEMIESVRDMNIFIKDTIYCIFTKIMHSGDGSHRMIFLHFKKSRLNIRDSCFSVVKLERNIFREIGRTVFTDVTVIGNDKNDRDRAKGEMFKFDRSQTFRDMMVKGRTVRTDKRSDRRLKMNE</sequence>
<proteinExistence type="predicted"/>
<gene>
    <name evidence="1" type="ORF">HMPREF9488_03830</name>
</gene>
<protein>
    <submittedName>
        <fullName evidence="1">Uncharacterized protein</fullName>
    </submittedName>
</protein>
<comment type="caution">
    <text evidence="1">The sequence shown here is derived from an EMBL/GenBank/DDBJ whole genome shotgun (WGS) entry which is preliminary data.</text>
</comment>
<reference evidence="1 2" key="1">
    <citation type="submission" date="2010-12" db="EMBL/GenBank/DDBJ databases">
        <title>The Genome Sequence of Coprobacillus sp. strain 29_1.</title>
        <authorList>
            <consortium name="The Broad Institute Genome Sequencing Platform"/>
            <person name="Earl A."/>
            <person name="Ward D."/>
            <person name="Feldgarden M."/>
            <person name="Gevers D."/>
            <person name="Daigneault M."/>
            <person name="Sibley C.D."/>
            <person name="White A."/>
            <person name="Strauss J."/>
            <person name="Allen-Vercoe E."/>
            <person name="Young S.K."/>
            <person name="Zeng Q."/>
            <person name="Gargeya S."/>
            <person name="Fitzgerald M."/>
            <person name="Haas B."/>
            <person name="Abouelleil A."/>
            <person name="Alvarado L."/>
            <person name="Arachchi H.M."/>
            <person name="Berlin A."/>
            <person name="Brown A."/>
            <person name="Chapman S.B."/>
            <person name="Chen Z."/>
            <person name="Dunbar C."/>
            <person name="Freedman E."/>
            <person name="Gearin G."/>
            <person name="Gellesch M."/>
            <person name="Goldberg J."/>
            <person name="Griggs A."/>
            <person name="Gujja S."/>
            <person name="Heilman E."/>
            <person name="Heiman D."/>
            <person name="Howarth C."/>
            <person name="Larson L."/>
            <person name="Lui A."/>
            <person name="MacDonald P.J.P."/>
            <person name="Mehta T."/>
            <person name="Montmayeur A."/>
            <person name="Murphy C."/>
            <person name="Neiman D."/>
            <person name="Pearson M."/>
            <person name="Priest M."/>
            <person name="Roberts A."/>
            <person name="Saif S."/>
            <person name="Shea T."/>
            <person name="Shenoy N."/>
            <person name="Sisk P."/>
            <person name="Stolte C."/>
            <person name="Sykes S."/>
            <person name="White J."/>
            <person name="Yandava C."/>
            <person name="Nusbaum C."/>
            <person name="Birren B."/>
        </authorList>
    </citation>
    <scope>NUCLEOTIDE SEQUENCE [LARGE SCALE GENOMIC DNA]</scope>
    <source>
        <strain evidence="1 2">29_1</strain>
    </source>
</reference>
<name>E7GGD7_9FIRM</name>
<organism evidence="1 2">
    <name type="scientific">Coprobacillus cateniformis</name>
    <dbReference type="NCBI Taxonomy" id="100884"/>
    <lineage>
        <taxon>Bacteria</taxon>
        <taxon>Bacillati</taxon>
        <taxon>Bacillota</taxon>
        <taxon>Erysipelotrichia</taxon>
        <taxon>Erysipelotrichales</taxon>
        <taxon>Coprobacillaceae</taxon>
        <taxon>Coprobacillus</taxon>
    </lineage>
</organism>
<dbReference type="HOGENOM" id="CLU_1394258_0_0_9"/>